<protein>
    <submittedName>
        <fullName evidence="1">Uncharacterized protein</fullName>
    </submittedName>
</protein>
<organism evidence="1">
    <name type="scientific">Rhizophora mucronata</name>
    <name type="common">Asiatic mangrove</name>
    <dbReference type="NCBI Taxonomy" id="61149"/>
    <lineage>
        <taxon>Eukaryota</taxon>
        <taxon>Viridiplantae</taxon>
        <taxon>Streptophyta</taxon>
        <taxon>Embryophyta</taxon>
        <taxon>Tracheophyta</taxon>
        <taxon>Spermatophyta</taxon>
        <taxon>Magnoliopsida</taxon>
        <taxon>eudicotyledons</taxon>
        <taxon>Gunneridae</taxon>
        <taxon>Pentapetalae</taxon>
        <taxon>rosids</taxon>
        <taxon>fabids</taxon>
        <taxon>Malpighiales</taxon>
        <taxon>Rhizophoraceae</taxon>
        <taxon>Rhizophora</taxon>
    </lineage>
</organism>
<sequence length="69" mass="7859">MISLFACEVDCFSSIKLELKESVFAFFEKEALEAPSSTYSHFNLLEGREVSEVSIFGFPRASWVPFFLP</sequence>
<dbReference type="AlphaFoldDB" id="A0A2P2MEI3"/>
<evidence type="ECO:0000313" key="1">
    <source>
        <dbReference type="EMBL" id="MBX28656.1"/>
    </source>
</evidence>
<dbReference type="EMBL" id="GGEC01048172">
    <property type="protein sequence ID" value="MBX28656.1"/>
    <property type="molecule type" value="Transcribed_RNA"/>
</dbReference>
<name>A0A2P2MEI3_RHIMU</name>
<accession>A0A2P2MEI3</accession>
<reference evidence="1" key="1">
    <citation type="submission" date="2018-02" db="EMBL/GenBank/DDBJ databases">
        <title>Rhizophora mucronata_Transcriptome.</title>
        <authorList>
            <person name="Meera S.P."/>
            <person name="Sreeshan A."/>
            <person name="Augustine A."/>
        </authorList>
    </citation>
    <scope>NUCLEOTIDE SEQUENCE</scope>
    <source>
        <tissue evidence="1">Leaf</tissue>
    </source>
</reference>
<proteinExistence type="predicted"/>
<dbReference type="EMBL" id="GGEC01048167">
    <property type="protein sequence ID" value="MBX28651.1"/>
    <property type="molecule type" value="Transcribed_RNA"/>
</dbReference>